<name>A0A2I8STJ2_ECOLX</name>
<proteinExistence type="predicted"/>
<reference evidence="3 5" key="2">
    <citation type="submission" date="2019-01" db="EMBL/GenBank/DDBJ databases">
        <title>Genomic analysis of febrile catheter-associated UTI E. coli isolates.</title>
        <authorList>
            <person name="Potter R."/>
            <person name="Zou Z."/>
            <person name="Henderson J."/>
            <person name="Dantas G."/>
        </authorList>
    </citation>
    <scope>NUCLEOTIDE SEQUENCE [LARGE SCALE GENOMIC DNA]</scope>
    <source>
        <strain evidence="3 5">49_rectal</strain>
    </source>
</reference>
<evidence type="ECO:0000313" key="2">
    <source>
        <dbReference type="EMBL" id="NDR91312.1"/>
    </source>
</evidence>
<evidence type="ECO:0000313" key="6">
    <source>
        <dbReference type="Proteomes" id="UP000471490"/>
    </source>
</evidence>
<reference evidence="1 4" key="1">
    <citation type="journal article" date="2018" name="MBio">
        <title>Genomic Analysis of Hospital Plumbing Reveals Diverse Reservoir of Bacterial Plasmids Conferring Carbapenem Resistance.</title>
        <authorList>
            <consortium name="NISC Comparative Sequencing Program"/>
            <person name="Weingarten R.A."/>
            <person name="Johnson R.C."/>
            <person name="Conlan S."/>
            <person name="Ramsburg A.M."/>
            <person name="Dekker J.P."/>
            <person name="Lau A.F."/>
            <person name="Khil P."/>
            <person name="Odom R.T."/>
            <person name="Deming C."/>
            <person name="Park M."/>
            <person name="Thomas P.J."/>
            <person name="Henderson D.K."/>
            <person name="Palmore T.N."/>
            <person name="Segre J.A."/>
            <person name="Frank K.M."/>
        </authorList>
    </citation>
    <scope>NUCLEOTIDE SEQUENCE [LARGE SCALE GENOMIC DNA]</scope>
    <source>
        <strain evidence="1 4">ECONIH4</strain>
    </source>
</reference>
<dbReference type="Proteomes" id="UP000290652">
    <property type="component" value="Unassembled WGS sequence"/>
</dbReference>
<gene>
    <name evidence="1" type="ORF">C3F40_04590</name>
    <name evidence="3" type="ORF">EPS97_18915</name>
    <name evidence="2" type="ORF">FPI65_08420</name>
</gene>
<evidence type="ECO:0000313" key="3">
    <source>
        <dbReference type="EMBL" id="RXB25881.1"/>
    </source>
</evidence>
<reference evidence="2 6" key="3">
    <citation type="journal article" date="2020" name="Int. J. Nanomedicine">
        <title>Consequences Of Long-Term Bacteria's Exposure To Silver Nanoformulations With Different PhysicoChemical Properties.</title>
        <authorList>
            <person name="Kedziora A."/>
            <person name="Wernecki M."/>
            <person name="Korzekwa K."/>
            <person name="Speruda M."/>
            <person name="Gerasymchuk Y."/>
            <person name="Lukowiak A."/>
            <person name="Bugla-Ploskonska G."/>
        </authorList>
    </citation>
    <scope>NUCLEOTIDE SEQUENCE [LARGE SCALE GENOMIC DNA]</scope>
    <source>
        <strain evidence="2 6">ATCC 11230</strain>
    </source>
</reference>
<dbReference type="Proteomes" id="UP000239554">
    <property type="component" value="Chromosome"/>
</dbReference>
<dbReference type="EMBL" id="CP026399">
    <property type="protein sequence ID" value="AUY05289.1"/>
    <property type="molecule type" value="Genomic_DNA"/>
</dbReference>
<dbReference type="EMBL" id="VLTB01000134">
    <property type="protein sequence ID" value="NDR91312.1"/>
    <property type="molecule type" value="Genomic_DNA"/>
</dbReference>
<evidence type="ECO:0000313" key="4">
    <source>
        <dbReference type="Proteomes" id="UP000239554"/>
    </source>
</evidence>
<dbReference type="Proteomes" id="UP000471490">
    <property type="component" value="Unassembled WGS sequence"/>
</dbReference>
<dbReference type="EMBL" id="SCIU01000047">
    <property type="protein sequence ID" value="RXB25881.1"/>
    <property type="molecule type" value="Genomic_DNA"/>
</dbReference>
<evidence type="ECO:0000313" key="1">
    <source>
        <dbReference type="EMBL" id="AUY05289.1"/>
    </source>
</evidence>
<protein>
    <submittedName>
        <fullName evidence="2">Uncharacterized protein</fullName>
    </submittedName>
</protein>
<evidence type="ECO:0000313" key="5">
    <source>
        <dbReference type="Proteomes" id="UP000290652"/>
    </source>
</evidence>
<accession>A0A2I8STJ2</accession>
<organism evidence="2 6">
    <name type="scientific">Escherichia coli</name>
    <dbReference type="NCBI Taxonomy" id="562"/>
    <lineage>
        <taxon>Bacteria</taxon>
        <taxon>Pseudomonadati</taxon>
        <taxon>Pseudomonadota</taxon>
        <taxon>Gammaproteobacteria</taxon>
        <taxon>Enterobacterales</taxon>
        <taxon>Enterobacteriaceae</taxon>
        <taxon>Escherichia</taxon>
    </lineage>
</organism>
<dbReference type="AlphaFoldDB" id="A0A2I8STJ2"/>
<sequence length="18" mass="2316">MNYVYDINYKLKVHSHYK</sequence>